<evidence type="ECO:0000313" key="1">
    <source>
        <dbReference type="EMBL" id="QYW06613.1"/>
    </source>
</evidence>
<organism evidence="1 2">
    <name type="scientific">Pseudomonas phage UAVern</name>
    <dbReference type="NCBI Taxonomy" id="2856997"/>
    <lineage>
        <taxon>Viruses</taxon>
        <taxon>Duplodnaviria</taxon>
        <taxon>Heunggongvirae</taxon>
        <taxon>Uroviricota</taxon>
        <taxon>Caudoviricetes</taxon>
        <taxon>Vandenendeviridae</taxon>
        <taxon>Gorskivirinae</taxon>
        <taxon>Uavernvirus</taxon>
        <taxon>Uavernvirus uavern</taxon>
    </lineage>
</organism>
<dbReference type="EMBL" id="MZ605293">
    <property type="protein sequence ID" value="QYW06613.1"/>
    <property type="molecule type" value="Genomic_DNA"/>
</dbReference>
<proteinExistence type="predicted"/>
<gene>
    <name evidence="1" type="ORF">uav_082</name>
</gene>
<protein>
    <submittedName>
        <fullName evidence="1">Uncharacterized protein</fullName>
    </submittedName>
</protein>
<dbReference type="Proteomes" id="UP001058093">
    <property type="component" value="Segment"/>
</dbReference>
<evidence type="ECO:0000313" key="2">
    <source>
        <dbReference type="Proteomes" id="UP001058093"/>
    </source>
</evidence>
<reference evidence="1" key="1">
    <citation type="submission" date="2021-07" db="EMBL/GenBank/DDBJ databases">
        <title>Complete genome sequence and phylogenomic analysis of the two lytic bacteriophage isolated from terrestrial biotopes of Antarctica.</title>
        <authorList>
            <person name="Holovan V."/>
            <person name="Rabalski L."/>
            <person name="Zlatohurska M."/>
            <person name="Andriichuk O."/>
            <person name="Budzanivska I."/>
            <person name="Shevchenko O."/>
            <person name="Gupalo A."/>
        </authorList>
    </citation>
    <scope>NUCLEOTIDE SEQUENCE</scope>
</reference>
<name>A0A975YYN5_9CAUD</name>
<keyword evidence="2" id="KW-1185">Reference proteome</keyword>
<sequence>MGAWILYMHVVLDGNSTMMQDRFFTKAACEQAAVEIRREIGSDYGVRTKSHLCINDGSNQIAE</sequence>
<accession>A0A975YYN5</accession>